<evidence type="ECO:0000313" key="1">
    <source>
        <dbReference type="EMBL" id="XCJ77855.1"/>
    </source>
</evidence>
<dbReference type="EMBL" id="CP159578">
    <property type="protein sequence ID" value="XCJ77855.1"/>
    <property type="molecule type" value="Genomic_DNA"/>
</dbReference>
<gene>
    <name evidence="1" type="ORF">ABV408_10340</name>
</gene>
<reference evidence="1" key="1">
    <citation type="submission" date="2024-06" db="EMBL/GenBank/DDBJ databases">
        <title>Complete genome of Salinicola endophyticus HNIBRBA4755.</title>
        <authorList>
            <person name="Shin S.Y."/>
            <person name="Kang H."/>
            <person name="Song J."/>
        </authorList>
    </citation>
    <scope>NUCLEOTIDE SEQUENCE</scope>
    <source>
        <strain evidence="1">HNIBRBA4755</strain>
    </source>
</reference>
<sequence>MARKAFVFCSDLRNYQVFGTFLEMLHRLSVQGGFQVVPWVIVGERDAERLADIRSVVSRILGDHQGYYQTTTRSAESSREISVLVDELLRPVTDIEALRAVTYRDLNIGVAIVSNLISRYRCVSLDIDSCWSEVESYLFQAILFVDHFETSVQSVGLESGDCVYIYNGRSYNTYPQTLMLERIGQQVVYYERMNAGAALRIQPCRIHDFGAMSAVVKDFWEASSDPRKVEKAEAFFAKQRANVFADKFSEMPARCREYIVYFVSSEDEYASLDPRIKLSTIFATQREAVAWLISWAANQSRYQLVIRNHPNQAGICRRDFDYWHGLAGDNVDVIQSDSVVSSYDLMQGAAKVLCFFSTVGVEAAYMGVPSIMLGKAIYSGLDAVYEPDTREALALMLDTDIEPKPAANALPHGYFTSCYGWPMTFFETLGLSRFDEYQRLFAV</sequence>
<accession>A0AB74UB57</accession>
<dbReference type="Pfam" id="PF05159">
    <property type="entry name" value="Capsule_synth"/>
    <property type="match status" value="1"/>
</dbReference>
<organism evidence="1">
    <name type="scientific">Salinicola endophyticus</name>
    <dbReference type="NCBI Taxonomy" id="1949083"/>
    <lineage>
        <taxon>Bacteria</taxon>
        <taxon>Pseudomonadati</taxon>
        <taxon>Pseudomonadota</taxon>
        <taxon>Gammaproteobacteria</taxon>
        <taxon>Oceanospirillales</taxon>
        <taxon>Halomonadaceae</taxon>
        <taxon>Salinicola</taxon>
    </lineage>
</organism>
<dbReference type="GO" id="GO:0015774">
    <property type="term" value="P:polysaccharide transport"/>
    <property type="evidence" value="ECO:0007669"/>
    <property type="project" value="InterPro"/>
</dbReference>
<name>A0AB74UB57_9GAMM</name>
<protein>
    <recommendedName>
        <fullName evidence="2">Capsule polysaccharide biosynthesis protein</fullName>
    </recommendedName>
</protein>
<dbReference type="AlphaFoldDB" id="A0AB74UB57"/>
<evidence type="ECO:0008006" key="2">
    <source>
        <dbReference type="Google" id="ProtNLM"/>
    </source>
</evidence>
<proteinExistence type="predicted"/>
<dbReference type="InterPro" id="IPR007833">
    <property type="entry name" value="Capsule_polysaccharide_synth"/>
</dbReference>
<dbReference type="RefSeq" id="WP_353978893.1">
    <property type="nucleotide sequence ID" value="NZ_CP159578.1"/>
</dbReference>
<dbReference type="GO" id="GO:0000271">
    <property type="term" value="P:polysaccharide biosynthetic process"/>
    <property type="evidence" value="ECO:0007669"/>
    <property type="project" value="InterPro"/>
</dbReference>